<sequence length="137" mass="15448">MSNEQFVDLSGIDLNDRFEPGVYPQGKEAQLRIVSFMKDIDKNGDEFIMPFFEVIEDPYCKEFGDYIPLPSDKFSPKKNNESKNKIIALSTAFDIDFSTTIDIKNDIVGKTGWAILGIGKDQDDSPVNRIKKYVVGA</sequence>
<dbReference type="AlphaFoldDB" id="A0A6M3LP08"/>
<evidence type="ECO:0000313" key="1">
    <source>
        <dbReference type="EMBL" id="QJA69148.1"/>
    </source>
</evidence>
<dbReference type="EMBL" id="MT143246">
    <property type="protein sequence ID" value="QJA94618.1"/>
    <property type="molecule type" value="Genomic_DNA"/>
</dbReference>
<accession>A0A6M3LP08</accession>
<name>A0A6M3LP08_9ZZZZ</name>
<reference evidence="2" key="1">
    <citation type="submission" date="2020-03" db="EMBL/GenBank/DDBJ databases">
        <title>The deep terrestrial virosphere.</title>
        <authorList>
            <person name="Holmfeldt K."/>
            <person name="Nilsson E."/>
            <person name="Simone D."/>
            <person name="Lopez-Fernandez M."/>
            <person name="Wu X."/>
            <person name="de Brujin I."/>
            <person name="Lundin D."/>
            <person name="Andersson A."/>
            <person name="Bertilsson S."/>
            <person name="Dopson M."/>
        </authorList>
    </citation>
    <scope>NUCLEOTIDE SEQUENCE</scope>
    <source>
        <strain evidence="1">MM415A05022</strain>
        <strain evidence="2">MM415B03811</strain>
    </source>
</reference>
<organism evidence="2">
    <name type="scientific">viral metagenome</name>
    <dbReference type="NCBI Taxonomy" id="1070528"/>
    <lineage>
        <taxon>unclassified sequences</taxon>
        <taxon>metagenomes</taxon>
        <taxon>organismal metagenomes</taxon>
    </lineage>
</organism>
<gene>
    <name evidence="1" type="ORF">MM415A05022_0007</name>
    <name evidence="2" type="ORF">MM415B03811_0012</name>
</gene>
<proteinExistence type="predicted"/>
<protein>
    <submittedName>
        <fullName evidence="2">Uncharacterized protein</fullName>
    </submittedName>
</protein>
<dbReference type="EMBL" id="MT141681">
    <property type="protein sequence ID" value="QJA69148.1"/>
    <property type="molecule type" value="Genomic_DNA"/>
</dbReference>
<evidence type="ECO:0000313" key="2">
    <source>
        <dbReference type="EMBL" id="QJA94618.1"/>
    </source>
</evidence>